<proteinExistence type="predicted"/>
<organism evidence="3 4">
    <name type="scientific">Lysobacter auxotrophicus</name>
    <dbReference type="NCBI Taxonomy" id="2992573"/>
    <lineage>
        <taxon>Bacteria</taxon>
        <taxon>Pseudomonadati</taxon>
        <taxon>Pseudomonadota</taxon>
        <taxon>Gammaproteobacteria</taxon>
        <taxon>Lysobacterales</taxon>
        <taxon>Lysobacteraceae</taxon>
        <taxon>Lysobacter</taxon>
    </lineage>
</organism>
<dbReference type="Proteomes" id="UP001317822">
    <property type="component" value="Chromosome"/>
</dbReference>
<feature type="region of interest" description="Disordered" evidence="1">
    <location>
        <begin position="150"/>
        <end position="173"/>
    </location>
</feature>
<evidence type="ECO:0000256" key="1">
    <source>
        <dbReference type="SAM" id="MobiDB-lite"/>
    </source>
</evidence>
<accession>A0ABM8DAB4</accession>
<feature type="chain" id="PRO_5046490196" evidence="2">
    <location>
        <begin position="22"/>
        <end position="173"/>
    </location>
</feature>
<evidence type="ECO:0000313" key="4">
    <source>
        <dbReference type="Proteomes" id="UP001317822"/>
    </source>
</evidence>
<reference evidence="3 4" key="1">
    <citation type="journal article" date="2023" name="Int. J. Syst. Evol. Microbiol.">
        <title>Physiological and genomic analyses of cobalamin (vitamin B12)-auxotrophy of Lysobacter auxotrophicus sp. nov., a methionine-auxotrophic chitinolytic bacterium isolated from chitin-treated soil.</title>
        <authorList>
            <person name="Saito A."/>
            <person name="Dohra H."/>
            <person name="Hamada M."/>
            <person name="Moriuchi R."/>
            <person name="Kotsuchibashi Y."/>
            <person name="Mori K."/>
        </authorList>
    </citation>
    <scope>NUCLEOTIDE SEQUENCE [LARGE SCALE GENOMIC DNA]</scope>
    <source>
        <strain evidence="3 4">5-21a</strain>
    </source>
</reference>
<protein>
    <submittedName>
        <fullName evidence="3">Uncharacterized protein</fullName>
    </submittedName>
</protein>
<keyword evidence="2" id="KW-0732">Signal</keyword>
<gene>
    <name evidence="3" type="ORF">LA521A_06910</name>
</gene>
<evidence type="ECO:0000313" key="3">
    <source>
        <dbReference type="EMBL" id="BDU15490.1"/>
    </source>
</evidence>
<dbReference type="EMBL" id="AP027041">
    <property type="protein sequence ID" value="BDU15490.1"/>
    <property type="molecule type" value="Genomic_DNA"/>
</dbReference>
<evidence type="ECO:0000256" key="2">
    <source>
        <dbReference type="SAM" id="SignalP"/>
    </source>
</evidence>
<name>A0ABM8DAB4_9GAMM</name>
<sequence length="173" mass="18577">MNLLSSWPACLALALVAPLHAGEHERAPANAERVEAVATQVPLILESPACEHEKLGAIEITIGEKVSEITQDTNVPTVDYGRAMDKLAAAAQQRGANAVVLRMHQGVYFTRSGKQSRKPVYVKLRGAAIHLSPEALAQCSLTPLSVAELEARSRDGKPQNVSSRTAFEDETAK</sequence>
<feature type="signal peptide" evidence="2">
    <location>
        <begin position="1"/>
        <end position="21"/>
    </location>
</feature>
<keyword evidence="4" id="KW-1185">Reference proteome</keyword>